<dbReference type="InterPro" id="IPR024079">
    <property type="entry name" value="MetalloPept_cat_dom_sf"/>
</dbReference>
<dbReference type="PROSITE" id="PS01180">
    <property type="entry name" value="CUB"/>
    <property type="match status" value="1"/>
</dbReference>
<dbReference type="InterPro" id="IPR006026">
    <property type="entry name" value="Peptidase_Metallo"/>
</dbReference>
<dbReference type="CDD" id="cd00037">
    <property type="entry name" value="CLECT"/>
    <property type="match status" value="1"/>
</dbReference>
<evidence type="ECO:0000256" key="8">
    <source>
        <dbReference type="PROSITE-ProRule" id="PRU01211"/>
    </source>
</evidence>
<dbReference type="WBParaSite" id="L893_g11535.t1">
    <property type="protein sequence ID" value="L893_g11535.t1"/>
    <property type="gene ID" value="L893_g11535"/>
</dbReference>
<dbReference type="SUPFAM" id="SSF55486">
    <property type="entry name" value="Metalloproteases ('zincins'), catalytic domain"/>
    <property type="match status" value="1"/>
</dbReference>
<feature type="signal peptide" evidence="9">
    <location>
        <begin position="1"/>
        <end position="22"/>
    </location>
</feature>
<dbReference type="PRINTS" id="PR00480">
    <property type="entry name" value="ASTACIN"/>
</dbReference>
<comment type="cofactor">
    <cofactor evidence="8 9">
        <name>Zn(2+)</name>
        <dbReference type="ChEBI" id="CHEBI:29105"/>
    </cofactor>
    <text evidence="8 9">Binds 1 zinc ion per subunit.</text>
</comment>
<feature type="domain" description="Peptidase M12A" evidence="13">
    <location>
        <begin position="169"/>
        <end position="344"/>
    </location>
</feature>
<dbReference type="SMART" id="SM00235">
    <property type="entry name" value="ZnMc"/>
    <property type="match status" value="1"/>
</dbReference>
<evidence type="ECO:0000259" key="13">
    <source>
        <dbReference type="PROSITE" id="PS51864"/>
    </source>
</evidence>
<dbReference type="SUPFAM" id="SSF56436">
    <property type="entry name" value="C-type lectin-like"/>
    <property type="match status" value="1"/>
</dbReference>
<evidence type="ECO:0000256" key="5">
    <source>
        <dbReference type="ARBA" id="ARBA00023049"/>
    </source>
</evidence>
<dbReference type="Pfam" id="PF00059">
    <property type="entry name" value="Lectin_C"/>
    <property type="match status" value="1"/>
</dbReference>
<evidence type="ECO:0000256" key="3">
    <source>
        <dbReference type="ARBA" id="ARBA00022801"/>
    </source>
</evidence>
<feature type="binding site" evidence="8">
    <location>
        <position position="267"/>
    </location>
    <ligand>
        <name>Zn(2+)</name>
        <dbReference type="ChEBI" id="CHEBI:29105"/>
        <note>catalytic</note>
    </ligand>
</feature>
<dbReference type="EC" id="3.4.24.-" evidence="9"/>
<dbReference type="PROSITE" id="PS01186">
    <property type="entry name" value="EGF_2"/>
    <property type="match status" value="1"/>
</dbReference>
<keyword evidence="9" id="KW-0732">Signal</keyword>
<dbReference type="SMART" id="SM00034">
    <property type="entry name" value="CLECT"/>
    <property type="match status" value="1"/>
</dbReference>
<accession>A0A1I7Y0M8</accession>
<dbReference type="Pfam" id="PF01400">
    <property type="entry name" value="Astacin"/>
    <property type="match status" value="1"/>
</dbReference>
<evidence type="ECO:0000313" key="14">
    <source>
        <dbReference type="Proteomes" id="UP000095287"/>
    </source>
</evidence>
<proteinExistence type="predicted"/>
<dbReference type="AlphaFoldDB" id="A0A1I7Y0M8"/>
<name>A0A1I7Y0M8_9BILA</name>
<evidence type="ECO:0000313" key="15">
    <source>
        <dbReference type="WBParaSite" id="L893_g11535.t1"/>
    </source>
</evidence>
<keyword evidence="1 8" id="KW-0645">Protease</keyword>
<keyword evidence="14" id="KW-1185">Reference proteome</keyword>
<feature type="region of interest" description="Disordered" evidence="10">
    <location>
        <begin position="522"/>
        <end position="599"/>
    </location>
</feature>
<dbReference type="PANTHER" id="PTHR10127:SF780">
    <property type="entry name" value="METALLOENDOPEPTIDASE"/>
    <property type="match status" value="1"/>
</dbReference>
<dbReference type="InterPro" id="IPR016187">
    <property type="entry name" value="CTDL_fold"/>
</dbReference>
<dbReference type="Proteomes" id="UP000095287">
    <property type="component" value="Unplaced"/>
</dbReference>
<keyword evidence="5 8" id="KW-0482">Metalloprotease</keyword>
<reference evidence="15" key="1">
    <citation type="submission" date="2016-11" db="UniProtKB">
        <authorList>
            <consortium name="WormBaseParasite"/>
        </authorList>
    </citation>
    <scope>IDENTIFICATION</scope>
</reference>
<dbReference type="Gene3D" id="3.40.390.10">
    <property type="entry name" value="Collagenase (Catalytic Domain)"/>
    <property type="match status" value="1"/>
</dbReference>
<dbReference type="InterPro" id="IPR001506">
    <property type="entry name" value="Peptidase_M12A"/>
</dbReference>
<dbReference type="GO" id="GO:0004222">
    <property type="term" value="F:metalloendopeptidase activity"/>
    <property type="evidence" value="ECO:0007669"/>
    <property type="project" value="UniProtKB-UniRule"/>
</dbReference>
<feature type="chain" id="PRO_5009029937" description="Metalloendopeptidase" evidence="9">
    <location>
        <begin position="23"/>
        <end position="725"/>
    </location>
</feature>
<feature type="domain" description="CUB" evidence="11">
    <location>
        <begin position="390"/>
        <end position="516"/>
    </location>
</feature>
<dbReference type="InterPro" id="IPR016186">
    <property type="entry name" value="C-type_lectin-like/link_sf"/>
</dbReference>
<evidence type="ECO:0000256" key="7">
    <source>
        <dbReference type="PROSITE-ProRule" id="PRU00059"/>
    </source>
</evidence>
<evidence type="ECO:0000256" key="2">
    <source>
        <dbReference type="ARBA" id="ARBA00022723"/>
    </source>
</evidence>
<keyword evidence="3 8" id="KW-0378">Hydrolase</keyword>
<evidence type="ECO:0000256" key="4">
    <source>
        <dbReference type="ARBA" id="ARBA00022833"/>
    </source>
</evidence>
<dbReference type="GO" id="GO:0008270">
    <property type="term" value="F:zinc ion binding"/>
    <property type="evidence" value="ECO:0007669"/>
    <property type="project" value="UniProtKB-UniRule"/>
</dbReference>
<dbReference type="InterPro" id="IPR000742">
    <property type="entry name" value="EGF"/>
</dbReference>
<comment type="caution">
    <text evidence="7">Lacks conserved residue(s) required for the propagation of feature annotation.</text>
</comment>
<evidence type="ECO:0000256" key="6">
    <source>
        <dbReference type="ARBA" id="ARBA00023157"/>
    </source>
</evidence>
<keyword evidence="2 8" id="KW-0479">Metal-binding</keyword>
<dbReference type="GO" id="GO:0006508">
    <property type="term" value="P:proteolysis"/>
    <property type="evidence" value="ECO:0007669"/>
    <property type="project" value="UniProtKB-KW"/>
</dbReference>
<evidence type="ECO:0000259" key="12">
    <source>
        <dbReference type="PROSITE" id="PS50041"/>
    </source>
</evidence>
<keyword evidence="6 8" id="KW-1015">Disulfide bond</keyword>
<feature type="domain" description="C-type lectin" evidence="12">
    <location>
        <begin position="611"/>
        <end position="723"/>
    </location>
</feature>
<dbReference type="Gene3D" id="3.10.100.10">
    <property type="entry name" value="Mannose-Binding Protein A, subunit A"/>
    <property type="match status" value="1"/>
</dbReference>
<protein>
    <recommendedName>
        <fullName evidence="9">Metalloendopeptidase</fullName>
        <ecNumber evidence="9">3.4.24.-</ecNumber>
    </recommendedName>
</protein>
<keyword evidence="4 8" id="KW-0862">Zinc</keyword>
<feature type="binding site" evidence="8">
    <location>
        <position position="277"/>
    </location>
    <ligand>
        <name>Zn(2+)</name>
        <dbReference type="ChEBI" id="CHEBI:29105"/>
        <note>catalytic</note>
    </ligand>
</feature>
<feature type="active site" evidence="8">
    <location>
        <position position="268"/>
    </location>
</feature>
<evidence type="ECO:0000256" key="10">
    <source>
        <dbReference type="SAM" id="MobiDB-lite"/>
    </source>
</evidence>
<dbReference type="InterPro" id="IPR000859">
    <property type="entry name" value="CUB_dom"/>
</dbReference>
<evidence type="ECO:0000259" key="11">
    <source>
        <dbReference type="PROSITE" id="PS01180"/>
    </source>
</evidence>
<feature type="binding site" evidence="8">
    <location>
        <position position="271"/>
    </location>
    <ligand>
        <name>Zn(2+)</name>
        <dbReference type="ChEBI" id="CHEBI:29105"/>
        <note>catalytic</note>
    </ligand>
</feature>
<dbReference type="PROSITE" id="PS00022">
    <property type="entry name" value="EGF_1"/>
    <property type="match status" value="1"/>
</dbReference>
<evidence type="ECO:0000256" key="1">
    <source>
        <dbReference type="ARBA" id="ARBA00022670"/>
    </source>
</evidence>
<dbReference type="PANTHER" id="PTHR10127">
    <property type="entry name" value="DISCOIDIN, CUB, EGF, LAMININ , AND ZINC METALLOPROTEASE DOMAIN CONTAINING"/>
    <property type="match status" value="1"/>
</dbReference>
<dbReference type="PROSITE" id="PS50041">
    <property type="entry name" value="C_TYPE_LECTIN_2"/>
    <property type="match status" value="1"/>
</dbReference>
<dbReference type="InterPro" id="IPR001304">
    <property type="entry name" value="C-type_lectin-like"/>
</dbReference>
<evidence type="ECO:0000256" key="9">
    <source>
        <dbReference type="RuleBase" id="RU361183"/>
    </source>
</evidence>
<feature type="disulfide bond" evidence="8">
    <location>
        <begin position="237"/>
        <end position="259"/>
    </location>
</feature>
<sequence length="725" mass="80121">MTFICRVLLYGAFLLLPWGCNARATREDPKVEVVQNGHEAILRQIADSVPKGPDGQRLSGLQLLKKTYATLPGGRTSSELDEIADLIAEHKQMASEKARKNEKKIHKVAEAAQEVDWKPPPPDFPLSEGAINAAYGLDDILVEGDILMSPKQIKHYYGLGKGGGRVKRQAMKGEWTIWKNGVVDYGFNDSFPEKGRAAVRAAMAFWEANTCIRFKYHADMENVPRWPVIRFFEGNGCWSGSLGRQDAGQYQDLSLASHCQQVRTTTHEIGHALGLIHEQSRYDRDNYITIDTTNIQASPTCLWAKDTSKPVMYAINKNYQMSIGWSELPTYGDFFILNKHYRCENRCLKDKVCKNDGTRDPNCEDSCLCPSGFGGNDCSERQAPSPGTKCGEVLKASDSWKSLAIEKTVGNGQAGEANLTAPSHCTWHVTAPAGRNIDYRVKYIGYDKNEKALCEYACRHGGLSIKGLESNWITEGMRFCCPAQYNIEMKTASNLLVVQPWNGRKYTDFEIEYRLDPATTAVNSTTASTTTSSTTTTSTTVSTTSSTASTSTASTNATTASTPTTPSTTTESTTRSSTTASSNATTASTPSTTTESPTTVEPVVERFFGKYILVSTPMSFGDAEAYCETKNAQLLVLHSKGTENTLQRVFNQLWPEETNIFWIGLKKAAGKESAFTWVDGSAVDYEKWPKRKPKPTAKEQCVAYWDPSWSAINCAFEFSSVCKKF</sequence>
<organism evidence="14 15">
    <name type="scientific">Steinernema glaseri</name>
    <dbReference type="NCBI Taxonomy" id="37863"/>
    <lineage>
        <taxon>Eukaryota</taxon>
        <taxon>Metazoa</taxon>
        <taxon>Ecdysozoa</taxon>
        <taxon>Nematoda</taxon>
        <taxon>Chromadorea</taxon>
        <taxon>Rhabditida</taxon>
        <taxon>Tylenchina</taxon>
        <taxon>Panagrolaimomorpha</taxon>
        <taxon>Strongyloidoidea</taxon>
        <taxon>Steinernematidae</taxon>
        <taxon>Steinernema</taxon>
    </lineage>
</organism>
<dbReference type="PROSITE" id="PS51864">
    <property type="entry name" value="ASTACIN"/>
    <property type="match status" value="1"/>
</dbReference>